<dbReference type="AlphaFoldDB" id="A0AAU7C9K9"/>
<evidence type="ECO:0000259" key="3">
    <source>
        <dbReference type="Pfam" id="PF05193"/>
    </source>
</evidence>
<evidence type="ECO:0000256" key="1">
    <source>
        <dbReference type="ARBA" id="ARBA00007261"/>
    </source>
</evidence>
<dbReference type="RefSeq" id="WP_406694835.1">
    <property type="nucleotide sequence ID" value="NZ_CP155447.1"/>
</dbReference>
<dbReference type="GO" id="GO:0046872">
    <property type="term" value="F:metal ion binding"/>
    <property type="evidence" value="ECO:0007669"/>
    <property type="project" value="InterPro"/>
</dbReference>
<proteinExistence type="inferred from homology"/>
<dbReference type="SUPFAM" id="SSF63411">
    <property type="entry name" value="LuxS/MPP-like metallohydrolase"/>
    <property type="match status" value="4"/>
</dbReference>
<comment type="similarity">
    <text evidence="1">Belongs to the peptidase M16 family.</text>
</comment>
<feature type="domain" description="Peptidase M16 N-terminal" evidence="2">
    <location>
        <begin position="30"/>
        <end position="143"/>
    </location>
</feature>
<sequence>MTAHLRLPELGFTKFTLANGLDVIVRRQGPLPLVAANLWYHVGSKNEERRQRGFAHLFEHLMFEGSEHYPGDFFKPLQRLGGSINGSTSTDRTNYFVDLPAAHLELALAMESDRMGNLIPALTEEKLRVQKDVVKNEYRQNYANRPYGMVWRILAEALYPPGHPYSWMTIGVMEEVEAATREDVEAFFHRFYVPSNASLCLVGDLDEDRALALAERYFGPLSGGTKALRPWTPPVELARSEEILLYERVELDRYYEVWPTVAHFEGDDAPLVLLADILSRGKSSRLYRKLVVETGLAQDVTAYQSSRELAGSFGAVVTLRPGESWEKARALFHAELAHLAEYGLEPGELERVKNGRLAGYIYAMDNIGGFGGVADRLNAYNIYRDDPGWMATDLERFQATTAEAIVGVARRYLVDRPTVRLTVLGKKETTTAPPLDRSIKPVSAAAVPFRAPRPEMTVLRCGLPLWVIPRRDLPIVAATIALGGGAGMQPPGTAGLAELTTAMMDEGTTTRSSIELARSAEVMGTSLSTSCGWDGAYVGFQSLTPHWLASLDLAVDVLRNPTFPESEWTRIHGQTLAGLKAERDSAESRAHRGLLRALYPLDHAYRLPIDGEESIVARLTRDDVRQFHETYHGPTRAACIVAGDVDPAEVARALDERLSGWSGAEAPPPALTSPTRGQKPRILLLDKPGAPQAVVRVGHVGLPRLDPDFTDVLVLNQILGGQFTSRLNAKLREEKGFTYGVRSHFDCRRGAGPFFVGASLQSDRLAEALVDLRGEVEALVGDRPPTASELDDARRALIEGQSRQFENPAALVSRYAGLFIHGLPADHHAQFAERLEAVTVDSLAATARRQIHPNALAAVVVADASVVLGPLRDLGWCEVEIDAG</sequence>
<accession>A0AAU7C9K9</accession>
<dbReference type="InterPro" id="IPR011249">
    <property type="entry name" value="Metalloenz_LuxS/M16"/>
</dbReference>
<feature type="domain" description="Peptidase M16 C-terminal" evidence="3">
    <location>
        <begin position="179"/>
        <end position="354"/>
    </location>
</feature>
<dbReference type="InterPro" id="IPR011765">
    <property type="entry name" value="Pept_M16_N"/>
</dbReference>
<evidence type="ECO:0000259" key="2">
    <source>
        <dbReference type="Pfam" id="PF00675"/>
    </source>
</evidence>
<reference evidence="4" key="1">
    <citation type="submission" date="2024-05" db="EMBL/GenBank/DDBJ databases">
        <title>Planctomycetes of the genus Singulisphaera possess chitinolytic capabilities.</title>
        <authorList>
            <person name="Ivanova A."/>
        </authorList>
    </citation>
    <scope>NUCLEOTIDE SEQUENCE</scope>
    <source>
        <strain evidence="4">Ch08T</strain>
    </source>
</reference>
<dbReference type="InterPro" id="IPR007863">
    <property type="entry name" value="Peptidase_M16_C"/>
</dbReference>
<dbReference type="PANTHER" id="PTHR11851:SF49">
    <property type="entry name" value="MITOCHONDRIAL-PROCESSING PEPTIDASE SUBUNIT ALPHA"/>
    <property type="match status" value="1"/>
</dbReference>
<protein>
    <submittedName>
        <fullName evidence="4">Pitrilysin family protein</fullName>
    </submittedName>
</protein>
<feature type="domain" description="Peptidase M16 C-terminal" evidence="3">
    <location>
        <begin position="619"/>
        <end position="797"/>
    </location>
</feature>
<dbReference type="Gene3D" id="3.30.830.10">
    <property type="entry name" value="Metalloenzyme, LuxS/M16 peptidase-like"/>
    <property type="match status" value="4"/>
</dbReference>
<name>A0AAU7C9K9_9BACT</name>
<dbReference type="EMBL" id="CP155447">
    <property type="protein sequence ID" value="XBH02093.1"/>
    <property type="molecule type" value="Genomic_DNA"/>
</dbReference>
<feature type="domain" description="Peptidase M16 N-terminal" evidence="2">
    <location>
        <begin position="476"/>
        <end position="599"/>
    </location>
</feature>
<dbReference type="PANTHER" id="PTHR11851">
    <property type="entry name" value="METALLOPROTEASE"/>
    <property type="match status" value="1"/>
</dbReference>
<dbReference type="Pfam" id="PF05193">
    <property type="entry name" value="Peptidase_M16_C"/>
    <property type="match status" value="2"/>
</dbReference>
<gene>
    <name evidence="4" type="ORF">V5E97_27710</name>
</gene>
<dbReference type="InterPro" id="IPR050361">
    <property type="entry name" value="MPP/UQCRC_Complex"/>
</dbReference>
<evidence type="ECO:0000313" key="4">
    <source>
        <dbReference type="EMBL" id="XBH02093.1"/>
    </source>
</evidence>
<dbReference type="Pfam" id="PF00675">
    <property type="entry name" value="Peptidase_M16"/>
    <property type="match status" value="2"/>
</dbReference>
<organism evidence="4">
    <name type="scientific">Singulisphaera sp. Ch08</name>
    <dbReference type="NCBI Taxonomy" id="3120278"/>
    <lineage>
        <taxon>Bacteria</taxon>
        <taxon>Pseudomonadati</taxon>
        <taxon>Planctomycetota</taxon>
        <taxon>Planctomycetia</taxon>
        <taxon>Isosphaerales</taxon>
        <taxon>Isosphaeraceae</taxon>
        <taxon>Singulisphaera</taxon>
    </lineage>
</organism>